<dbReference type="Proteomes" id="UP001500621">
    <property type="component" value="Unassembled WGS sequence"/>
</dbReference>
<evidence type="ECO:0000313" key="2">
    <source>
        <dbReference type="Proteomes" id="UP001500621"/>
    </source>
</evidence>
<evidence type="ECO:0000313" key="1">
    <source>
        <dbReference type="EMBL" id="GAA4676836.1"/>
    </source>
</evidence>
<comment type="caution">
    <text evidence="1">The sequence shown here is derived from an EMBL/GenBank/DDBJ whole genome shotgun (WGS) entry which is preliminary data.</text>
</comment>
<accession>A0ABP8W006</accession>
<dbReference type="EMBL" id="BAABIM010000001">
    <property type="protein sequence ID" value="GAA4676836.1"/>
    <property type="molecule type" value="Genomic_DNA"/>
</dbReference>
<name>A0ABP8W006_9ACTN</name>
<evidence type="ECO:0008006" key="3">
    <source>
        <dbReference type="Google" id="ProtNLM"/>
    </source>
</evidence>
<sequence length="346" mass="36125">MSHTGAVPASPLAARLLDAQVAWTVGQMTGPGLPDLTADVVDELLDAGTRIRLEELVGVEQVGEVTRLLAQRVPPSTLTATLVEVLADRAHAGPEESFTLAEVVDRDHVAALVDAGLARTDLVHALLDDLSHNPLVAGLAARFVVQVATGVLQANRAAAEKIPGVGGLVSFGAGAAGKVFGAADKQIESVLGDTAGKGAGFAMRRLNVVVVETLRHPTTREAVLQAYDRYADRPVRGAHEVAEREEVLAVAGTVQDVVIDAAVSAPVLALVDAVVAGLWETYGELPVATLVEDLDLTRDDLVARAQSLVPRVLSAAEQSGDLERIVRARLAPFYDSPELAAVLAEA</sequence>
<proteinExistence type="predicted"/>
<protein>
    <recommendedName>
        <fullName evidence="3">DUF2336 domain-containing protein</fullName>
    </recommendedName>
</protein>
<reference evidence="2" key="1">
    <citation type="journal article" date="2019" name="Int. J. Syst. Evol. Microbiol.">
        <title>The Global Catalogue of Microorganisms (GCM) 10K type strain sequencing project: providing services to taxonomists for standard genome sequencing and annotation.</title>
        <authorList>
            <consortium name="The Broad Institute Genomics Platform"/>
            <consortium name="The Broad Institute Genome Sequencing Center for Infectious Disease"/>
            <person name="Wu L."/>
            <person name="Ma J."/>
        </authorList>
    </citation>
    <scope>NUCLEOTIDE SEQUENCE [LARGE SCALE GENOMIC DNA]</scope>
    <source>
        <strain evidence="2">JCM 18127</strain>
    </source>
</reference>
<keyword evidence="2" id="KW-1185">Reference proteome</keyword>
<organism evidence="1 2">
    <name type="scientific">Nocardioides nanhaiensis</name>
    <dbReference type="NCBI Taxonomy" id="1476871"/>
    <lineage>
        <taxon>Bacteria</taxon>
        <taxon>Bacillati</taxon>
        <taxon>Actinomycetota</taxon>
        <taxon>Actinomycetes</taxon>
        <taxon>Propionibacteriales</taxon>
        <taxon>Nocardioidaceae</taxon>
        <taxon>Nocardioides</taxon>
    </lineage>
</organism>
<gene>
    <name evidence="1" type="ORF">GCM10023226_12560</name>
</gene>